<organism evidence="4 5">
    <name type="scientific">Panicum hallii var. hallii</name>
    <dbReference type="NCBI Taxonomy" id="1504633"/>
    <lineage>
        <taxon>Eukaryota</taxon>
        <taxon>Viridiplantae</taxon>
        <taxon>Streptophyta</taxon>
        <taxon>Embryophyta</taxon>
        <taxon>Tracheophyta</taxon>
        <taxon>Spermatophyta</taxon>
        <taxon>Magnoliopsida</taxon>
        <taxon>Liliopsida</taxon>
        <taxon>Poales</taxon>
        <taxon>Poaceae</taxon>
        <taxon>PACMAD clade</taxon>
        <taxon>Panicoideae</taxon>
        <taxon>Panicodae</taxon>
        <taxon>Paniceae</taxon>
        <taxon>Panicinae</taxon>
        <taxon>Panicum</taxon>
        <taxon>Panicum sect. Panicum</taxon>
    </lineage>
</organism>
<evidence type="ECO:0008006" key="6">
    <source>
        <dbReference type="Google" id="ProtNLM"/>
    </source>
</evidence>
<name>A0A2T7EIC0_9POAL</name>
<feature type="compositionally biased region" description="Basic residues" evidence="1">
    <location>
        <begin position="1"/>
        <end position="16"/>
    </location>
</feature>
<evidence type="ECO:0000313" key="4">
    <source>
        <dbReference type="EMBL" id="PUZ67566.1"/>
    </source>
</evidence>
<dbReference type="Pfam" id="PF05699">
    <property type="entry name" value="Dimer_Tnp_hAT"/>
    <property type="match status" value="1"/>
</dbReference>
<dbReference type="PANTHER" id="PTHR45749">
    <property type="match status" value="1"/>
</dbReference>
<evidence type="ECO:0000256" key="1">
    <source>
        <dbReference type="SAM" id="MobiDB-lite"/>
    </source>
</evidence>
<dbReference type="STRING" id="1504633.A0A2T7EIC0"/>
<evidence type="ECO:0000259" key="2">
    <source>
        <dbReference type="Pfam" id="PF05699"/>
    </source>
</evidence>
<reference evidence="4 5" key="1">
    <citation type="submission" date="2018-04" db="EMBL/GenBank/DDBJ databases">
        <title>WGS assembly of Panicum hallii var. hallii HAL2.</title>
        <authorList>
            <person name="Lovell J."/>
            <person name="Jenkins J."/>
            <person name="Lowry D."/>
            <person name="Mamidi S."/>
            <person name="Sreedasyam A."/>
            <person name="Weng X."/>
            <person name="Barry K."/>
            <person name="Bonette J."/>
            <person name="Campitelli B."/>
            <person name="Daum C."/>
            <person name="Gordon S."/>
            <person name="Gould B."/>
            <person name="Lipzen A."/>
            <person name="MacQueen A."/>
            <person name="Palacio-Mejia J."/>
            <person name="Plott C."/>
            <person name="Shakirov E."/>
            <person name="Shu S."/>
            <person name="Yoshinaga Y."/>
            <person name="Zane M."/>
            <person name="Rokhsar D."/>
            <person name="Grimwood J."/>
            <person name="Schmutz J."/>
            <person name="Juenger T."/>
        </authorList>
    </citation>
    <scope>NUCLEOTIDE SEQUENCE [LARGE SCALE GENOMIC DNA]</scope>
    <source>
        <strain evidence="5">cv. HAL2</strain>
    </source>
</reference>
<accession>A0A2T7EIC0</accession>
<evidence type="ECO:0000259" key="3">
    <source>
        <dbReference type="Pfam" id="PF14291"/>
    </source>
</evidence>
<feature type="domain" description="HAT C-terminal dimerisation" evidence="2">
    <location>
        <begin position="590"/>
        <end position="662"/>
    </location>
</feature>
<feature type="compositionally biased region" description="Basic and acidic residues" evidence="1">
    <location>
        <begin position="76"/>
        <end position="103"/>
    </location>
</feature>
<sequence length="664" mass="75871">MLPKKHLSGAQKRKKRKQDDQLAESQRGAIYKFFGTSSNVGANEVQGQEPDHKQQQPGRGQQEPATREEDLISEIHVTEDNTREKNLHPSSDHENPNGDERDGSGLSIYDPRTWDNLDNSKRDTLIEKGLVRELNLENLTNGESVDRKWLVYSKHVDKVYCFCCKLVKSNKSKSLLASDGVRDSQHLISSVKFFAKHNLAFRGSNEKLYQDNNGNFLGTVKMIAEFDPVMQEHIRRIHSNEIHHHYLGHNIQNELISILADAVKGHILKIIKDAKYFSVILDCSPDVSHEEQMILIVRCVNMASHIPRVEEFFLGFLKVDDTSGLGLFNVLILYHSLVLYNGYALFARSTKRWKILLDNVTKLTVKPLSNTRWESRIKSVQPIRYQTPQMRSALQKVEEICTNEGDATGVSDAQYLVSALENFKFLVGMVIWHDILFTINTTSKKLQSKIVGMDATLKQIEGVISYFQKYRDEGFESSIEVAKGIASTEPKFPTKRQGKRKKHFDEINDQDEEIKLSALESFRVNYFLVIVDAAIASLTSQFEQLKTFEKVFGFLFNSKNLKSLDDNDLQRHCTHFAEVFSDSNSSDVDLDHFFRELKVLQATLPDGIMLAHEILRFVTTVDCYPNVSIAYRILLTVPVTVATAERSFSKLKLLKNYLRSTMLQ</sequence>
<dbReference type="GO" id="GO:0046983">
    <property type="term" value="F:protein dimerization activity"/>
    <property type="evidence" value="ECO:0007669"/>
    <property type="project" value="InterPro"/>
</dbReference>
<dbReference type="Pfam" id="PF14291">
    <property type="entry name" value="DUF4371"/>
    <property type="match status" value="1"/>
</dbReference>
<dbReference type="Proteomes" id="UP000244336">
    <property type="component" value="Chromosome 3"/>
</dbReference>
<proteinExistence type="predicted"/>
<feature type="region of interest" description="Disordered" evidence="1">
    <location>
        <begin position="1"/>
        <end position="113"/>
    </location>
</feature>
<dbReference type="InterPro" id="IPR025398">
    <property type="entry name" value="DUF4371"/>
</dbReference>
<keyword evidence="5" id="KW-1185">Reference proteome</keyword>
<dbReference type="OrthoDB" id="674521at2759"/>
<dbReference type="PANTHER" id="PTHR45749:SF35">
    <property type="entry name" value="AC-LIKE TRANSPOSASE-RELATED"/>
    <property type="match status" value="1"/>
</dbReference>
<dbReference type="EMBL" id="CM009751">
    <property type="protein sequence ID" value="PUZ67566.1"/>
    <property type="molecule type" value="Genomic_DNA"/>
</dbReference>
<gene>
    <name evidence="4" type="ORF">GQ55_3G446400</name>
</gene>
<dbReference type="InterPro" id="IPR008906">
    <property type="entry name" value="HATC_C_dom"/>
</dbReference>
<protein>
    <recommendedName>
        <fullName evidence="6">TTF-type domain-containing protein</fullName>
    </recommendedName>
</protein>
<evidence type="ECO:0000313" key="5">
    <source>
        <dbReference type="Proteomes" id="UP000244336"/>
    </source>
</evidence>
<dbReference type="AlphaFoldDB" id="A0A2T7EIC0"/>
<feature type="domain" description="DUF4371" evidence="3">
    <location>
        <begin position="192"/>
        <end position="329"/>
    </location>
</feature>
<dbReference type="Gramene" id="PUZ67566">
    <property type="protein sequence ID" value="PUZ67566"/>
    <property type="gene ID" value="GQ55_3G446400"/>
</dbReference>